<dbReference type="Gene3D" id="2.40.50.100">
    <property type="match status" value="1"/>
</dbReference>
<dbReference type="InterPro" id="IPR011053">
    <property type="entry name" value="Single_hybrid_motif"/>
</dbReference>
<dbReference type="Pfam" id="PF00364">
    <property type="entry name" value="Biotin_lipoyl"/>
    <property type="match status" value="1"/>
</dbReference>
<evidence type="ECO:0000313" key="2">
    <source>
        <dbReference type="EMBL" id="PXX11018.1"/>
    </source>
</evidence>
<organism evidence="2 3">
    <name type="scientific">Mycolicibacterium moriokaense</name>
    <dbReference type="NCBI Taxonomy" id="39691"/>
    <lineage>
        <taxon>Bacteria</taxon>
        <taxon>Bacillati</taxon>
        <taxon>Actinomycetota</taxon>
        <taxon>Actinomycetes</taxon>
        <taxon>Mycobacteriales</taxon>
        <taxon>Mycobacteriaceae</taxon>
        <taxon>Mycolicibacterium</taxon>
    </lineage>
</organism>
<protein>
    <submittedName>
        <fullName evidence="2">Biotin-dependent enzyme</fullName>
    </submittedName>
</protein>
<comment type="caution">
    <text evidence="2">The sequence shown here is derived from an EMBL/GenBank/DDBJ whole genome shotgun (WGS) entry which is preliminary data.</text>
</comment>
<reference evidence="3" key="1">
    <citation type="submission" date="2018-05" db="EMBL/GenBank/DDBJ databases">
        <authorList>
            <person name="Deangelis K."/>
            <person name="Huntemann M."/>
            <person name="Clum A."/>
            <person name="Pillay M."/>
            <person name="Palaniappan K."/>
            <person name="Varghese N."/>
            <person name="Mikhailova N."/>
            <person name="Stamatis D."/>
            <person name="Reddy T."/>
            <person name="Daum C."/>
            <person name="Shapiro N."/>
            <person name="Ivanova N."/>
            <person name="Kyrpides N."/>
            <person name="Woyke T."/>
        </authorList>
    </citation>
    <scope>NUCLEOTIDE SEQUENCE [LARGE SCALE GENOMIC DNA]</scope>
    <source>
        <strain evidence="3">GAS496</strain>
    </source>
</reference>
<name>A0A318HK61_9MYCO</name>
<evidence type="ECO:0000313" key="3">
    <source>
        <dbReference type="Proteomes" id="UP000247781"/>
    </source>
</evidence>
<dbReference type="SUPFAM" id="SSF51230">
    <property type="entry name" value="Single hybrid motif"/>
    <property type="match status" value="1"/>
</dbReference>
<dbReference type="CDD" id="cd06849">
    <property type="entry name" value="lipoyl_domain"/>
    <property type="match status" value="1"/>
</dbReference>
<proteinExistence type="predicted"/>
<dbReference type="OrthoDB" id="9805770at2"/>
<dbReference type="AlphaFoldDB" id="A0A318HK61"/>
<evidence type="ECO:0000259" key="1">
    <source>
        <dbReference type="Pfam" id="PF00364"/>
    </source>
</evidence>
<dbReference type="Proteomes" id="UP000247781">
    <property type="component" value="Unassembled WGS sequence"/>
</dbReference>
<gene>
    <name evidence="2" type="ORF">C8E89_103105</name>
</gene>
<dbReference type="InterPro" id="IPR000089">
    <property type="entry name" value="Biotin_lipoyl"/>
</dbReference>
<feature type="domain" description="Lipoyl-binding" evidence="1">
    <location>
        <begin position="6"/>
        <end position="58"/>
    </location>
</feature>
<sequence length="84" mass="8982">MADFIIRIPRTSVAVSEAELTELLVEDGQHVEEGTPIFTVATEKVEQEIEAGASGTVQWTGEIGTTYDIGAEIGLIVSSTSTER</sequence>
<dbReference type="EMBL" id="QJJU01000003">
    <property type="protein sequence ID" value="PXX11018.1"/>
    <property type="molecule type" value="Genomic_DNA"/>
</dbReference>
<accession>A0A318HK61</accession>
<dbReference type="RefSeq" id="WP_110315109.1">
    <property type="nucleotide sequence ID" value="NZ_QJJU01000003.1"/>
</dbReference>
<reference evidence="2 3" key="2">
    <citation type="submission" date="2018-06" db="EMBL/GenBank/DDBJ databases">
        <title>Sequencing of bacterial isolates from soil warming experiment in Harvard Forest, Massachusetts, USA.</title>
        <authorList>
            <person name="Deangelis K.PhD."/>
        </authorList>
    </citation>
    <scope>NUCLEOTIDE SEQUENCE [LARGE SCALE GENOMIC DNA]</scope>
    <source>
        <strain evidence="2 3">GAS496</strain>
    </source>
</reference>
<keyword evidence="3" id="KW-1185">Reference proteome</keyword>